<proteinExistence type="predicted"/>
<gene>
    <name evidence="2" type="ORF">STCU_10725</name>
</gene>
<sequence length="70" mass="8626">MPYLFIDRLYLSFSHTWYCLFFFIFFLSLLPLFCTARTLSHAKGYCICCLLSFFFFFFDISVFAFFFFFF</sequence>
<dbReference type="Proteomes" id="UP000015354">
    <property type="component" value="Unassembled WGS sequence"/>
</dbReference>
<evidence type="ECO:0000313" key="2">
    <source>
        <dbReference type="EMBL" id="EPY17257.1"/>
    </source>
</evidence>
<reference evidence="2 3" key="1">
    <citation type="journal article" date="2013" name="PLoS ONE">
        <title>Predicting the Proteins of Angomonas deanei, Strigomonas culicis and Their Respective Endosymbionts Reveals New Aspects of the Trypanosomatidae Family.</title>
        <authorList>
            <person name="Motta M.C."/>
            <person name="Martins A.C."/>
            <person name="de Souza S.S."/>
            <person name="Catta-Preta C.M."/>
            <person name="Silva R."/>
            <person name="Klein C.C."/>
            <person name="de Almeida L.G."/>
            <person name="de Lima Cunha O."/>
            <person name="Ciapina L.P."/>
            <person name="Brocchi M."/>
            <person name="Colabardini A.C."/>
            <person name="de Araujo Lima B."/>
            <person name="Machado C.R."/>
            <person name="de Almeida Soares C.M."/>
            <person name="Probst C.M."/>
            <person name="de Menezes C.B."/>
            <person name="Thompson C.E."/>
            <person name="Bartholomeu D.C."/>
            <person name="Gradia D.F."/>
            <person name="Pavoni D.P."/>
            <person name="Grisard E.C."/>
            <person name="Fantinatti-Garboggini F."/>
            <person name="Marchini F.K."/>
            <person name="Rodrigues-Luiz G.F."/>
            <person name="Wagner G."/>
            <person name="Goldman G.H."/>
            <person name="Fietto J.L."/>
            <person name="Elias M.C."/>
            <person name="Goldman M.H."/>
            <person name="Sagot M.F."/>
            <person name="Pereira M."/>
            <person name="Stoco P.H."/>
            <person name="de Mendonca-Neto R.P."/>
            <person name="Teixeira S.M."/>
            <person name="Maciel T.E."/>
            <person name="de Oliveira Mendes T.A."/>
            <person name="Urmenyi T.P."/>
            <person name="de Souza W."/>
            <person name="Schenkman S."/>
            <person name="de Vasconcelos A.T."/>
        </authorList>
    </citation>
    <scope>NUCLEOTIDE SEQUENCE [LARGE SCALE GENOMIC DNA]</scope>
</reference>
<dbReference type="AlphaFoldDB" id="S9TGS5"/>
<evidence type="ECO:0000256" key="1">
    <source>
        <dbReference type="SAM" id="Phobius"/>
    </source>
</evidence>
<feature type="transmembrane region" description="Helical" evidence="1">
    <location>
        <begin position="15"/>
        <end position="33"/>
    </location>
</feature>
<keyword evidence="3" id="KW-1185">Reference proteome</keyword>
<comment type="caution">
    <text evidence="2">The sequence shown here is derived from an EMBL/GenBank/DDBJ whole genome shotgun (WGS) entry which is preliminary data.</text>
</comment>
<accession>S9TGS5</accession>
<name>S9TGS5_9TRYP</name>
<keyword evidence="1" id="KW-1133">Transmembrane helix</keyword>
<dbReference type="EMBL" id="ATMH01010577">
    <property type="protein sequence ID" value="EPY17257.1"/>
    <property type="molecule type" value="Genomic_DNA"/>
</dbReference>
<keyword evidence="1" id="KW-0472">Membrane</keyword>
<protein>
    <submittedName>
        <fullName evidence="2">Uncharacterized protein</fullName>
    </submittedName>
</protein>
<evidence type="ECO:0000313" key="3">
    <source>
        <dbReference type="Proteomes" id="UP000015354"/>
    </source>
</evidence>
<organism evidence="2 3">
    <name type="scientific">Strigomonas culicis</name>
    <dbReference type="NCBI Taxonomy" id="28005"/>
    <lineage>
        <taxon>Eukaryota</taxon>
        <taxon>Discoba</taxon>
        <taxon>Euglenozoa</taxon>
        <taxon>Kinetoplastea</taxon>
        <taxon>Metakinetoplastina</taxon>
        <taxon>Trypanosomatida</taxon>
        <taxon>Trypanosomatidae</taxon>
        <taxon>Strigomonadinae</taxon>
        <taxon>Strigomonas</taxon>
    </lineage>
</organism>
<keyword evidence="1" id="KW-0812">Transmembrane</keyword>
<feature type="transmembrane region" description="Helical" evidence="1">
    <location>
        <begin position="45"/>
        <end position="69"/>
    </location>
</feature>